<dbReference type="InterPro" id="IPR032675">
    <property type="entry name" value="LRR_dom_sf"/>
</dbReference>
<keyword evidence="4" id="KW-1185">Reference proteome</keyword>
<evidence type="ECO:0000313" key="4">
    <source>
        <dbReference type="Proteomes" id="UP001566132"/>
    </source>
</evidence>
<dbReference type="PROSITE" id="PS51450">
    <property type="entry name" value="LRR"/>
    <property type="match status" value="2"/>
</dbReference>
<comment type="caution">
    <text evidence="3">The sequence shown here is derived from an EMBL/GenBank/DDBJ whole genome shotgun (WGS) entry which is preliminary data.</text>
</comment>
<keyword evidence="1" id="KW-0433">Leucine-rich repeat</keyword>
<keyword evidence="2" id="KW-0677">Repeat</keyword>
<dbReference type="PANTHER" id="PTHR22708:SF0">
    <property type="entry name" value="LEUCINE-RICH REPEAT-CONTAINING PROTEIN 56"/>
    <property type="match status" value="1"/>
</dbReference>
<proteinExistence type="predicted"/>
<dbReference type="Proteomes" id="UP001566132">
    <property type="component" value="Unassembled WGS sequence"/>
</dbReference>
<evidence type="ECO:0000256" key="1">
    <source>
        <dbReference type="ARBA" id="ARBA00022614"/>
    </source>
</evidence>
<dbReference type="SUPFAM" id="SSF52058">
    <property type="entry name" value="L domain-like"/>
    <property type="match status" value="1"/>
</dbReference>
<dbReference type="PANTHER" id="PTHR22708">
    <property type="entry name" value="LEUCINE-RICH REPEAT-CONTAINING PROTEIN 56"/>
    <property type="match status" value="1"/>
</dbReference>
<reference evidence="3 4" key="1">
    <citation type="submission" date="2024-05" db="EMBL/GenBank/DDBJ databases">
        <title>Genetic variation in Jamaican populations of the coffee berry borer (Hypothenemus hampei).</title>
        <authorList>
            <person name="Errbii M."/>
            <person name="Myrie A."/>
        </authorList>
    </citation>
    <scope>NUCLEOTIDE SEQUENCE [LARGE SCALE GENOMIC DNA]</scope>
    <source>
        <strain evidence="3">JA-Hopewell-2020-01-JO</strain>
        <tissue evidence="3">Whole body</tissue>
    </source>
</reference>
<sequence>MCPCLEDHRLCSPEIETNNDNNIHLSLTPLSHRSSASSISEENQQEIEENLDDYGLDDIDLVPILRNYVPLEYNIRELLVKVSNSERLETITQLKLRIIATDLVLQQLGMFLPALREFILDGSIISSLRDLGNGLKNLKILKINRCQLACIDGVLGFESLEELYVSDNIIRDLSPCAFFPNLKILDVRNNCLEHLATLKFLSFCPLLKVLSIDGNEIIKNISEHRKIVNVMIPHLEILDGEPLDKDSTFNIREVDDILKAYDKNDRSDNLTRVFNIPRLSSLIKTSPRTENVTEFTVRFPPKVYGHSDKSGKAI</sequence>
<dbReference type="EMBL" id="JBDJPC010000007">
    <property type="protein sequence ID" value="KAL1494642.1"/>
    <property type="molecule type" value="Genomic_DNA"/>
</dbReference>
<accession>A0ABD1EN04</accession>
<dbReference type="InterPro" id="IPR040091">
    <property type="entry name" value="LRRC56"/>
</dbReference>
<organism evidence="3 4">
    <name type="scientific">Hypothenemus hampei</name>
    <name type="common">Coffee berry borer</name>
    <dbReference type="NCBI Taxonomy" id="57062"/>
    <lineage>
        <taxon>Eukaryota</taxon>
        <taxon>Metazoa</taxon>
        <taxon>Ecdysozoa</taxon>
        <taxon>Arthropoda</taxon>
        <taxon>Hexapoda</taxon>
        <taxon>Insecta</taxon>
        <taxon>Pterygota</taxon>
        <taxon>Neoptera</taxon>
        <taxon>Endopterygota</taxon>
        <taxon>Coleoptera</taxon>
        <taxon>Polyphaga</taxon>
        <taxon>Cucujiformia</taxon>
        <taxon>Curculionidae</taxon>
        <taxon>Scolytinae</taxon>
        <taxon>Hypothenemus</taxon>
    </lineage>
</organism>
<dbReference type="InterPro" id="IPR001611">
    <property type="entry name" value="Leu-rich_rpt"/>
</dbReference>
<dbReference type="Pfam" id="PF12799">
    <property type="entry name" value="LRR_4"/>
    <property type="match status" value="1"/>
</dbReference>
<gene>
    <name evidence="3" type="ORF">ABEB36_010211</name>
</gene>
<dbReference type="Gene3D" id="3.80.10.10">
    <property type="entry name" value="Ribonuclease Inhibitor"/>
    <property type="match status" value="1"/>
</dbReference>
<dbReference type="InterPro" id="IPR025875">
    <property type="entry name" value="Leu-rich_rpt_4"/>
</dbReference>
<dbReference type="AlphaFoldDB" id="A0ABD1EN04"/>
<evidence type="ECO:0000313" key="3">
    <source>
        <dbReference type="EMBL" id="KAL1494642.1"/>
    </source>
</evidence>
<protein>
    <submittedName>
        <fullName evidence="3">Uncharacterized protein</fullName>
    </submittedName>
</protein>
<evidence type="ECO:0000256" key="2">
    <source>
        <dbReference type="ARBA" id="ARBA00022737"/>
    </source>
</evidence>
<name>A0ABD1EN04_HYPHA</name>